<keyword evidence="3" id="KW-1185">Reference proteome</keyword>
<gene>
    <name evidence="2" type="ORF">AMTR_s00057p00013460</name>
</gene>
<dbReference type="AlphaFoldDB" id="U5D5M7"/>
<protein>
    <submittedName>
        <fullName evidence="2">Uncharacterized protein</fullName>
    </submittedName>
</protein>
<proteinExistence type="predicted"/>
<evidence type="ECO:0000313" key="3">
    <source>
        <dbReference type="Proteomes" id="UP000017836"/>
    </source>
</evidence>
<sequence length="331" mass="35936">MDSNGDGNIVYDLRRHFVKLPSEFQKHYMRLLHYDERLRNLSTKPFPSWPSIIAPTWPGGFRGPLTSNIRTFEAQSRAGGPLTTYPSGEAQATYGRSRAHIQTTRLPTTYPVGEVHAARGGSEGHIETSGLPTTSVIGERHAACCGNSGHSIDTYYAHGGSGGRGVYIRTSRPPMTSLAGEAYVAFGRNMAHSSHVYHADAAYGGREAYNRTSEPLTTSLPGEDDATCGGSSYFPGGGNTSDDNTAHTSHARATQQANAGEVSTKNENNFMPNHHSIEEGNMQDLYDQNPLITNAEVCFDRSLVTTSSQDDDLASFLNSPDIFDLNCLWSP</sequence>
<dbReference type="Gramene" id="ERN16737">
    <property type="protein sequence ID" value="ERN16737"/>
    <property type="gene ID" value="AMTR_s00057p00013460"/>
</dbReference>
<dbReference type="Proteomes" id="UP000017836">
    <property type="component" value="Unassembled WGS sequence"/>
</dbReference>
<accession>U5D5M7</accession>
<evidence type="ECO:0000256" key="1">
    <source>
        <dbReference type="SAM" id="MobiDB-lite"/>
    </source>
</evidence>
<feature type="compositionally biased region" description="Polar residues" evidence="1">
    <location>
        <begin position="240"/>
        <end position="269"/>
    </location>
</feature>
<organism evidence="2 3">
    <name type="scientific">Amborella trichopoda</name>
    <dbReference type="NCBI Taxonomy" id="13333"/>
    <lineage>
        <taxon>Eukaryota</taxon>
        <taxon>Viridiplantae</taxon>
        <taxon>Streptophyta</taxon>
        <taxon>Embryophyta</taxon>
        <taxon>Tracheophyta</taxon>
        <taxon>Spermatophyta</taxon>
        <taxon>Magnoliopsida</taxon>
        <taxon>Amborellales</taxon>
        <taxon>Amborellaceae</taxon>
        <taxon>Amborella</taxon>
    </lineage>
</organism>
<name>U5D5M7_AMBTC</name>
<dbReference type="EMBL" id="KI392405">
    <property type="protein sequence ID" value="ERN16737.1"/>
    <property type="molecule type" value="Genomic_DNA"/>
</dbReference>
<feature type="region of interest" description="Disordered" evidence="1">
    <location>
        <begin position="214"/>
        <end position="269"/>
    </location>
</feature>
<dbReference type="HOGENOM" id="CLU_072685_0_0_1"/>
<reference evidence="3" key="1">
    <citation type="journal article" date="2013" name="Science">
        <title>The Amborella genome and the evolution of flowering plants.</title>
        <authorList>
            <consortium name="Amborella Genome Project"/>
        </authorList>
    </citation>
    <scope>NUCLEOTIDE SEQUENCE [LARGE SCALE GENOMIC DNA]</scope>
</reference>
<evidence type="ECO:0000313" key="2">
    <source>
        <dbReference type="EMBL" id="ERN16737.1"/>
    </source>
</evidence>